<feature type="region of interest" description="Disordered" evidence="4">
    <location>
        <begin position="170"/>
        <end position="217"/>
    </location>
</feature>
<dbReference type="PRINTS" id="PR01415">
    <property type="entry name" value="ANKYRIN"/>
</dbReference>
<feature type="compositionally biased region" description="Basic and acidic residues" evidence="4">
    <location>
        <begin position="170"/>
        <end position="179"/>
    </location>
</feature>
<sequence>MADTTTTTNPARLTADEIDDILYLTRTNDTAELLGYLSQLSQQHGAAGPHAVLEACVDEDSQNTAVHYAAANGSTDLLRALLTLFPSPAADAVKKTLLNRHNGAGNTPLHWAALNGHSSTVQLLTESGADVWVKNAAGNLPVFEAERAGKDEVVAVLLLAGGKEVEEQLKRKEGDVTKDDEVDVDSANQASSSGSSAAAAGGADEAAEKMQKTSLDG</sequence>
<dbReference type="InterPro" id="IPR050776">
    <property type="entry name" value="Ank_Repeat/CDKN_Inhibitor"/>
</dbReference>
<evidence type="ECO:0000256" key="1">
    <source>
        <dbReference type="ARBA" id="ARBA00022737"/>
    </source>
</evidence>
<feature type="repeat" description="ANK" evidence="3">
    <location>
        <begin position="104"/>
        <end position="136"/>
    </location>
</feature>
<dbReference type="PANTHER" id="PTHR24201:SF14">
    <property type="entry name" value="CYCLIN-DEPENDENT KINASE 4 INHIBITOR C-LIKE"/>
    <property type="match status" value="1"/>
</dbReference>
<name>A0ABR3PDM6_9PEZI</name>
<evidence type="ECO:0000256" key="4">
    <source>
        <dbReference type="SAM" id="MobiDB-lite"/>
    </source>
</evidence>
<evidence type="ECO:0000313" key="5">
    <source>
        <dbReference type="EMBL" id="KAL1304162.1"/>
    </source>
</evidence>
<evidence type="ECO:0000256" key="3">
    <source>
        <dbReference type="PROSITE-ProRule" id="PRU00023"/>
    </source>
</evidence>
<dbReference type="PROSITE" id="PS50088">
    <property type="entry name" value="ANK_REPEAT"/>
    <property type="match status" value="1"/>
</dbReference>
<keyword evidence="2 3" id="KW-0040">ANK repeat</keyword>
<evidence type="ECO:0008006" key="7">
    <source>
        <dbReference type="Google" id="ProtNLM"/>
    </source>
</evidence>
<gene>
    <name evidence="5" type="ORF">AAFC00_000589</name>
</gene>
<dbReference type="Pfam" id="PF12796">
    <property type="entry name" value="Ank_2"/>
    <property type="match status" value="1"/>
</dbReference>
<feature type="compositionally biased region" description="Low complexity" evidence="4">
    <location>
        <begin position="186"/>
        <end position="204"/>
    </location>
</feature>
<accession>A0ABR3PDM6</accession>
<keyword evidence="1" id="KW-0677">Repeat</keyword>
<reference evidence="5 6" key="1">
    <citation type="submission" date="2024-07" db="EMBL/GenBank/DDBJ databases">
        <title>Draft sequence of the Neodothiora populina.</title>
        <authorList>
            <person name="Drown D.D."/>
            <person name="Schuette U.S."/>
            <person name="Buechlein A.B."/>
            <person name="Rusch D.R."/>
            <person name="Winton L.W."/>
            <person name="Adams G.A."/>
        </authorList>
    </citation>
    <scope>NUCLEOTIDE SEQUENCE [LARGE SCALE GENOMIC DNA]</scope>
    <source>
        <strain evidence="5 6">CPC 39397</strain>
    </source>
</reference>
<dbReference type="EMBL" id="JBFMKM010000009">
    <property type="protein sequence ID" value="KAL1304162.1"/>
    <property type="molecule type" value="Genomic_DNA"/>
</dbReference>
<dbReference type="GeneID" id="95974292"/>
<dbReference type="Gene3D" id="1.25.40.20">
    <property type="entry name" value="Ankyrin repeat-containing domain"/>
    <property type="match status" value="1"/>
</dbReference>
<evidence type="ECO:0000256" key="2">
    <source>
        <dbReference type="ARBA" id="ARBA00023043"/>
    </source>
</evidence>
<protein>
    <recommendedName>
        <fullName evidence="7">Ankyrin</fullName>
    </recommendedName>
</protein>
<dbReference type="SUPFAM" id="SSF48403">
    <property type="entry name" value="Ankyrin repeat"/>
    <property type="match status" value="1"/>
</dbReference>
<dbReference type="InterPro" id="IPR036770">
    <property type="entry name" value="Ankyrin_rpt-contain_sf"/>
</dbReference>
<dbReference type="RefSeq" id="XP_069200437.1">
    <property type="nucleotide sequence ID" value="XM_069345835.1"/>
</dbReference>
<dbReference type="Proteomes" id="UP001562354">
    <property type="component" value="Unassembled WGS sequence"/>
</dbReference>
<dbReference type="SMART" id="SM00248">
    <property type="entry name" value="ANK"/>
    <property type="match status" value="3"/>
</dbReference>
<dbReference type="PANTHER" id="PTHR24201">
    <property type="entry name" value="ANK_REP_REGION DOMAIN-CONTAINING PROTEIN"/>
    <property type="match status" value="1"/>
</dbReference>
<dbReference type="PROSITE" id="PS50297">
    <property type="entry name" value="ANK_REP_REGION"/>
    <property type="match status" value="1"/>
</dbReference>
<evidence type="ECO:0000313" key="6">
    <source>
        <dbReference type="Proteomes" id="UP001562354"/>
    </source>
</evidence>
<proteinExistence type="predicted"/>
<keyword evidence="6" id="KW-1185">Reference proteome</keyword>
<comment type="caution">
    <text evidence="5">The sequence shown here is derived from an EMBL/GenBank/DDBJ whole genome shotgun (WGS) entry which is preliminary data.</text>
</comment>
<organism evidence="5 6">
    <name type="scientific">Neodothiora populina</name>
    <dbReference type="NCBI Taxonomy" id="2781224"/>
    <lineage>
        <taxon>Eukaryota</taxon>
        <taxon>Fungi</taxon>
        <taxon>Dikarya</taxon>
        <taxon>Ascomycota</taxon>
        <taxon>Pezizomycotina</taxon>
        <taxon>Dothideomycetes</taxon>
        <taxon>Dothideomycetidae</taxon>
        <taxon>Dothideales</taxon>
        <taxon>Dothioraceae</taxon>
        <taxon>Neodothiora</taxon>
    </lineage>
</organism>
<dbReference type="InterPro" id="IPR002110">
    <property type="entry name" value="Ankyrin_rpt"/>
</dbReference>